<dbReference type="Pfam" id="PF00175">
    <property type="entry name" value="NAD_binding_1"/>
    <property type="match status" value="1"/>
</dbReference>
<dbReference type="GO" id="GO:0050660">
    <property type="term" value="F:flavin adenine dinucleotide binding"/>
    <property type="evidence" value="ECO:0007669"/>
    <property type="project" value="InterPro"/>
</dbReference>
<feature type="binding site" evidence="1">
    <location>
        <position position="236"/>
    </location>
    <ligand>
        <name>[2Fe-2S] cluster</name>
        <dbReference type="ChEBI" id="CHEBI:190135"/>
    </ligand>
</feature>
<dbReference type="InterPro" id="IPR017927">
    <property type="entry name" value="FAD-bd_FR_type"/>
</dbReference>
<dbReference type="Pfam" id="PF10418">
    <property type="entry name" value="DHODB_Fe-S_bind"/>
    <property type="match status" value="1"/>
</dbReference>
<dbReference type="GO" id="GO:0016491">
    <property type="term" value="F:oxidoreductase activity"/>
    <property type="evidence" value="ECO:0007669"/>
    <property type="project" value="InterPro"/>
</dbReference>
<evidence type="ECO:0000313" key="3">
    <source>
        <dbReference type="EMBL" id="AIF10491.1"/>
    </source>
</evidence>
<dbReference type="InterPro" id="IPR050353">
    <property type="entry name" value="PyrK_electron_transfer"/>
</dbReference>
<dbReference type="PANTHER" id="PTHR43513">
    <property type="entry name" value="DIHYDROOROTATE DEHYDROGENASE B (NAD(+)), ELECTRON TRANSFER SUBUNIT"/>
    <property type="match status" value="1"/>
</dbReference>
<dbReference type="InterPro" id="IPR001433">
    <property type="entry name" value="OxRdtase_FAD/NAD-bd"/>
</dbReference>
<keyword evidence="1" id="KW-0479">Metal-binding</keyword>
<feature type="binding site" evidence="1">
    <location>
        <position position="244"/>
    </location>
    <ligand>
        <name>[2Fe-2S] cluster</name>
        <dbReference type="ChEBI" id="CHEBI:190135"/>
    </ligand>
</feature>
<sequence length="276" mass="30777">MKWLGKQRDPNSHYMCTIEKIIDETPTVRTLVFSDEVLSSVLPGQFAMVWIPGVNELPMSVMITQEKDKAAFTVRKRGESSTAMYNLTVGDYIGVRGPYGNCFDIKDGKLLLIGGGTGLVPLLRLITFCKPSHDITLLMGAQTKEEIFFEDLANKLLEKNEHQVIPVTEDGTYGKKGFVTDILEELLEKSSFDAVYTCGPELMMCKTVKLATSNQIFVQASLERMMKCGVGICGSCCIKQDLVCRDGTIFDGGYLMENDEFGHYYRTKSGILEKVQ</sequence>
<keyword evidence="1" id="KW-0001">2Fe-2S</keyword>
<dbReference type="PROSITE" id="PS51384">
    <property type="entry name" value="FAD_FR"/>
    <property type="match status" value="1"/>
</dbReference>
<dbReference type="GO" id="GO:0046872">
    <property type="term" value="F:metal ion binding"/>
    <property type="evidence" value="ECO:0007669"/>
    <property type="project" value="UniProtKB-KW"/>
</dbReference>
<dbReference type="Gene3D" id="3.40.50.80">
    <property type="entry name" value="Nucleotide-binding domain of ferredoxin-NADP reductase (FNR) module"/>
    <property type="match status" value="1"/>
</dbReference>
<dbReference type="NCBIfam" id="NF000796">
    <property type="entry name" value="PRK00054.1-1"/>
    <property type="match status" value="1"/>
</dbReference>
<dbReference type="InterPro" id="IPR012165">
    <property type="entry name" value="Cyt_c3_hydrogenase_gsu"/>
</dbReference>
<evidence type="ECO:0000259" key="2">
    <source>
        <dbReference type="PROSITE" id="PS51384"/>
    </source>
</evidence>
<feature type="domain" description="FAD-binding FR-type" evidence="2">
    <location>
        <begin position="11"/>
        <end position="105"/>
    </location>
</feature>
<keyword evidence="1" id="KW-0411">Iron-sulfur</keyword>
<reference evidence="3" key="1">
    <citation type="journal article" date="2014" name="Genome Biol. Evol.">
        <title>Pangenome evidence for extensive interdomain horizontal transfer affecting lineage core and shell genes in uncultured planktonic thaumarchaeota and euryarchaeota.</title>
        <authorList>
            <person name="Deschamps P."/>
            <person name="Zivanovic Y."/>
            <person name="Moreira D."/>
            <person name="Rodriguez-Valera F."/>
            <person name="Lopez-Garcia P."/>
        </authorList>
    </citation>
    <scope>NUCLEOTIDE SEQUENCE</scope>
</reference>
<dbReference type="AlphaFoldDB" id="A0A075H2W5"/>
<dbReference type="EMBL" id="KF900893">
    <property type="protein sequence ID" value="AIF10491.1"/>
    <property type="molecule type" value="Genomic_DNA"/>
</dbReference>
<dbReference type="PIRSF" id="PIRSF006816">
    <property type="entry name" value="Cyc3_hyd_g"/>
    <property type="match status" value="1"/>
</dbReference>
<comment type="cofactor">
    <cofactor evidence="1">
        <name>[2Fe-2S] cluster</name>
        <dbReference type="ChEBI" id="CHEBI:190135"/>
    </cofactor>
    <text evidence="1">Binds 1 [2Fe-2S] cluster per subunit.</text>
</comment>
<dbReference type="InterPro" id="IPR039261">
    <property type="entry name" value="FNR_nucleotide-bd"/>
</dbReference>
<dbReference type="GO" id="GO:0051537">
    <property type="term" value="F:2 iron, 2 sulfur cluster binding"/>
    <property type="evidence" value="ECO:0007669"/>
    <property type="project" value="UniProtKB-KW"/>
</dbReference>
<gene>
    <name evidence="3" type="primary">pyrDII</name>
</gene>
<dbReference type="PRINTS" id="PR00410">
    <property type="entry name" value="PHEHYDRXLASE"/>
</dbReference>
<protein>
    <submittedName>
        <fullName evidence="3">Oxidoreductase domain-containing protein (PyrDII)</fullName>
    </submittedName>
</protein>
<dbReference type="SUPFAM" id="SSF52343">
    <property type="entry name" value="Ferredoxin reductase-like, C-terminal NADP-linked domain"/>
    <property type="match status" value="1"/>
</dbReference>
<dbReference type="SUPFAM" id="SSF63380">
    <property type="entry name" value="Riboflavin synthase domain-like"/>
    <property type="match status" value="1"/>
</dbReference>
<dbReference type="GO" id="GO:0006221">
    <property type="term" value="P:pyrimidine nucleotide biosynthetic process"/>
    <property type="evidence" value="ECO:0007669"/>
    <property type="project" value="InterPro"/>
</dbReference>
<name>A0A075H2W5_9ARCH</name>
<evidence type="ECO:0000256" key="1">
    <source>
        <dbReference type="PIRSR" id="PIRSR006816-2"/>
    </source>
</evidence>
<feature type="binding site" evidence="1">
    <location>
        <position position="228"/>
    </location>
    <ligand>
        <name>[2Fe-2S] cluster</name>
        <dbReference type="ChEBI" id="CHEBI:190135"/>
    </ligand>
</feature>
<proteinExistence type="predicted"/>
<organism evidence="3">
    <name type="scientific">uncultured marine thaumarchaeote KM3_46_E07</name>
    <dbReference type="NCBI Taxonomy" id="1456159"/>
    <lineage>
        <taxon>Archaea</taxon>
        <taxon>Nitrososphaerota</taxon>
        <taxon>environmental samples</taxon>
    </lineage>
</organism>
<dbReference type="InterPro" id="IPR017938">
    <property type="entry name" value="Riboflavin_synthase-like_b-brl"/>
</dbReference>
<dbReference type="InterPro" id="IPR019480">
    <property type="entry name" value="Dihydroorotate_DH_Fe-S-bd"/>
</dbReference>
<feature type="binding site" evidence="1">
    <location>
        <position position="233"/>
    </location>
    <ligand>
        <name>[2Fe-2S] cluster</name>
        <dbReference type="ChEBI" id="CHEBI:190135"/>
    </ligand>
</feature>
<accession>A0A075H2W5</accession>
<dbReference type="PANTHER" id="PTHR43513:SF3">
    <property type="entry name" value="DIHYDROOROTATE DEHYDROGENASE B (NAD(+)), ELECTRON TRANSFER SUBUNIT-RELATED"/>
    <property type="match status" value="1"/>
</dbReference>
<dbReference type="Gene3D" id="2.40.30.10">
    <property type="entry name" value="Translation factors"/>
    <property type="match status" value="1"/>
</dbReference>
<keyword evidence="1" id="KW-0408">Iron</keyword>